<keyword evidence="2" id="KW-0645">Protease</keyword>
<keyword evidence="5" id="KW-0812">Transmembrane</keyword>
<evidence type="ECO:0000313" key="8">
    <source>
        <dbReference type="Proteomes" id="UP000708298"/>
    </source>
</evidence>
<protein>
    <submittedName>
        <fullName evidence="7">Signal peptide peptidase SppA</fullName>
    </submittedName>
</protein>
<keyword evidence="3" id="KW-0378">Hydrolase</keyword>
<keyword evidence="4" id="KW-0720">Serine protease</keyword>
<dbReference type="AlphaFoldDB" id="A0A964DXJ3"/>
<dbReference type="InterPro" id="IPR029045">
    <property type="entry name" value="ClpP/crotonase-like_dom_sf"/>
</dbReference>
<dbReference type="GO" id="GO:0006508">
    <property type="term" value="P:proteolysis"/>
    <property type="evidence" value="ECO:0007669"/>
    <property type="project" value="UniProtKB-KW"/>
</dbReference>
<dbReference type="GO" id="GO:0008236">
    <property type="term" value="F:serine-type peptidase activity"/>
    <property type="evidence" value="ECO:0007669"/>
    <property type="project" value="UniProtKB-KW"/>
</dbReference>
<dbReference type="NCBIfam" id="TIGR00706">
    <property type="entry name" value="SppA_dom"/>
    <property type="match status" value="1"/>
</dbReference>
<comment type="caution">
    <text evidence="7">The sequence shown here is derived from an EMBL/GenBank/DDBJ whole genome shotgun (WGS) entry which is preliminary data.</text>
</comment>
<dbReference type="InterPro" id="IPR004635">
    <property type="entry name" value="Pept_S49_SppA"/>
</dbReference>
<dbReference type="Gene3D" id="3.90.226.10">
    <property type="entry name" value="2-enoyl-CoA Hydratase, Chain A, domain 1"/>
    <property type="match status" value="2"/>
</dbReference>
<evidence type="ECO:0000256" key="3">
    <source>
        <dbReference type="ARBA" id="ARBA00022801"/>
    </source>
</evidence>
<reference evidence="7" key="2">
    <citation type="submission" date="2021-01" db="EMBL/GenBank/DDBJ databases">
        <authorList>
            <person name="Mieszkin S."/>
            <person name="Pouder E."/>
            <person name="Alain K."/>
        </authorList>
    </citation>
    <scope>NUCLEOTIDE SEQUENCE</scope>
    <source>
        <strain evidence="7">HW T2.11</strain>
    </source>
</reference>
<dbReference type="CDD" id="cd07023">
    <property type="entry name" value="S49_Sppa_N_C"/>
    <property type="match status" value="1"/>
</dbReference>
<dbReference type="PANTHER" id="PTHR42987">
    <property type="entry name" value="PEPTIDASE S49"/>
    <property type="match status" value="1"/>
</dbReference>
<evidence type="ECO:0000256" key="1">
    <source>
        <dbReference type="ARBA" id="ARBA00008683"/>
    </source>
</evidence>
<dbReference type="EMBL" id="JAESVB010000001">
    <property type="protein sequence ID" value="MCB8874112.1"/>
    <property type="molecule type" value="Genomic_DNA"/>
</dbReference>
<keyword evidence="5" id="KW-1133">Transmembrane helix</keyword>
<evidence type="ECO:0000256" key="2">
    <source>
        <dbReference type="ARBA" id="ARBA00022670"/>
    </source>
</evidence>
<dbReference type="Proteomes" id="UP000708298">
    <property type="component" value="Unassembled WGS sequence"/>
</dbReference>
<keyword evidence="8" id="KW-1185">Reference proteome</keyword>
<dbReference type="RefSeq" id="WP_227319764.1">
    <property type="nucleotide sequence ID" value="NZ_JAESVB010000001.1"/>
</dbReference>
<dbReference type="SUPFAM" id="SSF52096">
    <property type="entry name" value="ClpP/crotonase"/>
    <property type="match status" value="1"/>
</dbReference>
<evidence type="ECO:0000259" key="6">
    <source>
        <dbReference type="Pfam" id="PF01343"/>
    </source>
</evidence>
<dbReference type="InterPro" id="IPR047272">
    <property type="entry name" value="S49_SppA_C"/>
</dbReference>
<gene>
    <name evidence="7" type="primary">sppA</name>
    <name evidence="7" type="ORF">ASILVAE211_02875</name>
</gene>
<dbReference type="PANTHER" id="PTHR42987:SF6">
    <property type="entry name" value="PROTEINASE IV"/>
    <property type="match status" value="1"/>
</dbReference>
<dbReference type="Pfam" id="PF01343">
    <property type="entry name" value="Peptidase_S49"/>
    <property type="match status" value="1"/>
</dbReference>
<dbReference type="InterPro" id="IPR002142">
    <property type="entry name" value="Peptidase_S49"/>
</dbReference>
<feature type="transmembrane region" description="Helical" evidence="5">
    <location>
        <begin position="21"/>
        <end position="42"/>
    </location>
</feature>
<comment type="similarity">
    <text evidence="1">Belongs to the peptidase S49 family.</text>
</comment>
<proteinExistence type="inferred from homology"/>
<accession>A0A964DXJ3</accession>
<feature type="domain" description="Peptidase S49" evidence="6">
    <location>
        <begin position="105"/>
        <end position="255"/>
    </location>
</feature>
<sequence length="304" mass="32021">MSLETDLILDRRRLKRRLITWRVVAVLAVVLAAIAVVGRIGFPLPGSRYVAVLHVTGIITDDEKRVRAVSALAADPDVAALMVEIDSPGGSVAGGEALHDAVAKVAAVKPVVTVMGGTAASAGYMIAVPAARIFARQSTITGSIGVIMEAPEFSGLLDKLGIDVQTLVSGPLKGQPSYSAPMTPAGHVALQSLLMDLYDQFVGMVATGRHMSFDDVKKLADGRAYTGRQAIGLHLVDQIGGEDDARAWLASAKKIPTDLPTRDVHARKTGVSFLGFRLNGLANLLFSQTVPLDGALALWQPSID</sequence>
<reference evidence="7" key="1">
    <citation type="journal article" date="2021" name="Microorganisms">
        <title>Acidisoma silvae sp. nov. and Acidisomacellulosilytica sp. nov., Two Acidophilic Bacteria Isolated from Decaying Wood, Hydrolyzing Cellulose and Producing Poly-3-hydroxybutyrate.</title>
        <authorList>
            <person name="Mieszkin S."/>
            <person name="Pouder E."/>
            <person name="Uroz S."/>
            <person name="Simon-Colin C."/>
            <person name="Alain K."/>
        </authorList>
    </citation>
    <scope>NUCLEOTIDE SEQUENCE</scope>
    <source>
        <strain evidence="7">HW T2.11</strain>
    </source>
</reference>
<evidence type="ECO:0000256" key="5">
    <source>
        <dbReference type="SAM" id="Phobius"/>
    </source>
</evidence>
<name>A0A964DXJ3_9PROT</name>
<organism evidence="7 8">
    <name type="scientific">Acidisoma silvae</name>
    <dbReference type="NCBI Taxonomy" id="2802396"/>
    <lineage>
        <taxon>Bacteria</taxon>
        <taxon>Pseudomonadati</taxon>
        <taxon>Pseudomonadota</taxon>
        <taxon>Alphaproteobacteria</taxon>
        <taxon>Acetobacterales</taxon>
        <taxon>Acidocellaceae</taxon>
        <taxon>Acidisoma</taxon>
    </lineage>
</organism>
<evidence type="ECO:0000313" key="7">
    <source>
        <dbReference type="EMBL" id="MCB8874112.1"/>
    </source>
</evidence>
<evidence type="ECO:0000256" key="4">
    <source>
        <dbReference type="ARBA" id="ARBA00022825"/>
    </source>
</evidence>
<keyword evidence="5" id="KW-0472">Membrane</keyword>